<dbReference type="Proteomes" id="UP000003157">
    <property type="component" value="Unassembled WGS sequence"/>
</dbReference>
<dbReference type="AlphaFoldDB" id="E7G8H1"/>
<reference evidence="1 2" key="1">
    <citation type="submission" date="2010-12" db="EMBL/GenBank/DDBJ databases">
        <title>The Genome Sequence of Coprobacillus sp. strain 29_1.</title>
        <authorList>
            <consortium name="The Broad Institute Genome Sequencing Platform"/>
            <person name="Earl A."/>
            <person name="Ward D."/>
            <person name="Feldgarden M."/>
            <person name="Gevers D."/>
            <person name="Daigneault M."/>
            <person name="Sibley C.D."/>
            <person name="White A."/>
            <person name="Strauss J."/>
            <person name="Allen-Vercoe E."/>
            <person name="Young S.K."/>
            <person name="Zeng Q."/>
            <person name="Gargeya S."/>
            <person name="Fitzgerald M."/>
            <person name="Haas B."/>
            <person name="Abouelleil A."/>
            <person name="Alvarado L."/>
            <person name="Arachchi H.M."/>
            <person name="Berlin A."/>
            <person name="Brown A."/>
            <person name="Chapman S.B."/>
            <person name="Chen Z."/>
            <person name="Dunbar C."/>
            <person name="Freedman E."/>
            <person name="Gearin G."/>
            <person name="Gellesch M."/>
            <person name="Goldberg J."/>
            <person name="Griggs A."/>
            <person name="Gujja S."/>
            <person name="Heilman E."/>
            <person name="Heiman D."/>
            <person name="Howarth C."/>
            <person name="Larson L."/>
            <person name="Lui A."/>
            <person name="MacDonald P.J.P."/>
            <person name="Mehta T."/>
            <person name="Montmayeur A."/>
            <person name="Murphy C."/>
            <person name="Neiman D."/>
            <person name="Pearson M."/>
            <person name="Priest M."/>
            <person name="Roberts A."/>
            <person name="Saif S."/>
            <person name="Shea T."/>
            <person name="Shenoy N."/>
            <person name="Sisk P."/>
            <person name="Stolte C."/>
            <person name="Sykes S."/>
            <person name="White J."/>
            <person name="Yandava C."/>
            <person name="Nusbaum C."/>
            <person name="Birren B."/>
        </authorList>
    </citation>
    <scope>NUCLEOTIDE SEQUENCE [LARGE SCALE GENOMIC DNA]</scope>
    <source>
        <strain evidence="1 2">29_1</strain>
    </source>
</reference>
<dbReference type="GeneID" id="78230707"/>
<comment type="caution">
    <text evidence="1">The sequence shown here is derived from an EMBL/GenBank/DDBJ whole genome shotgun (WGS) entry which is preliminary data.</text>
</comment>
<proteinExistence type="predicted"/>
<organism evidence="1 2">
    <name type="scientific">Coprobacillus cateniformis</name>
    <dbReference type="NCBI Taxonomy" id="100884"/>
    <lineage>
        <taxon>Bacteria</taxon>
        <taxon>Bacillati</taxon>
        <taxon>Bacillota</taxon>
        <taxon>Erysipelotrichia</taxon>
        <taxon>Erysipelotrichales</taxon>
        <taxon>Coprobacillaceae</taxon>
        <taxon>Coprobacillus</taxon>
    </lineage>
</organism>
<dbReference type="HOGENOM" id="CLU_2785065_0_0_9"/>
<protein>
    <submittedName>
        <fullName evidence="1">Uncharacterized protein</fullName>
    </submittedName>
</protein>
<keyword evidence="2" id="KW-1185">Reference proteome</keyword>
<evidence type="ECO:0000313" key="1">
    <source>
        <dbReference type="EMBL" id="EFW05683.1"/>
    </source>
</evidence>
<evidence type="ECO:0000313" key="2">
    <source>
        <dbReference type="Proteomes" id="UP000003157"/>
    </source>
</evidence>
<sequence>MKTLKNIQLSDFDLEEEFDDDIFVELSAAGDGSRASKTFNSATSNWASVGAALSALVSKGPGNATNGYTELKCC</sequence>
<accession>E7G8H1</accession>
<dbReference type="STRING" id="100884.GCA_000269565_02905"/>
<dbReference type="RefSeq" id="WP_008788175.1">
    <property type="nucleotide sequence ID" value="NZ_AKCB01000002.1"/>
</dbReference>
<name>E7G8H1_9FIRM</name>
<dbReference type="EMBL" id="ADKX01000017">
    <property type="protein sequence ID" value="EFW05683.1"/>
    <property type="molecule type" value="Genomic_DNA"/>
</dbReference>
<gene>
    <name evidence="1" type="ORF">HMPREF9488_01059</name>
</gene>